<dbReference type="AlphaFoldDB" id="A0A2P6S1J3"/>
<dbReference type="Gramene" id="PRQ52548">
    <property type="protein sequence ID" value="PRQ52548"/>
    <property type="gene ID" value="RchiOBHm_Chr2g0156701"/>
</dbReference>
<dbReference type="Proteomes" id="UP000238479">
    <property type="component" value="Chromosome 2"/>
</dbReference>
<name>A0A2P6S1J3_ROSCH</name>
<comment type="caution">
    <text evidence="1">The sequence shown here is derived from an EMBL/GenBank/DDBJ whole genome shotgun (WGS) entry which is preliminary data.</text>
</comment>
<reference evidence="1 2" key="1">
    <citation type="journal article" date="2018" name="Nat. Genet.">
        <title>The Rosa genome provides new insights in the design of modern roses.</title>
        <authorList>
            <person name="Bendahmane M."/>
        </authorList>
    </citation>
    <scope>NUCLEOTIDE SEQUENCE [LARGE SCALE GENOMIC DNA]</scope>
    <source>
        <strain evidence="2">cv. Old Blush</strain>
    </source>
</reference>
<protein>
    <submittedName>
        <fullName evidence="1">Uncharacterized protein</fullName>
    </submittedName>
</protein>
<sequence>MLFSLPLGDFERIRHRVFSCPWLPLFGCSLYSRDCLTKDFDLSLPSFLSVLLLWQPSFLEASHWDLQFHLQLPHLHPCPS</sequence>
<accession>A0A2P6S1J3</accession>
<evidence type="ECO:0000313" key="1">
    <source>
        <dbReference type="EMBL" id="PRQ52548.1"/>
    </source>
</evidence>
<keyword evidence="2" id="KW-1185">Reference proteome</keyword>
<proteinExistence type="predicted"/>
<dbReference type="EMBL" id="PDCK01000040">
    <property type="protein sequence ID" value="PRQ52548.1"/>
    <property type="molecule type" value="Genomic_DNA"/>
</dbReference>
<organism evidence="1 2">
    <name type="scientific">Rosa chinensis</name>
    <name type="common">China rose</name>
    <dbReference type="NCBI Taxonomy" id="74649"/>
    <lineage>
        <taxon>Eukaryota</taxon>
        <taxon>Viridiplantae</taxon>
        <taxon>Streptophyta</taxon>
        <taxon>Embryophyta</taxon>
        <taxon>Tracheophyta</taxon>
        <taxon>Spermatophyta</taxon>
        <taxon>Magnoliopsida</taxon>
        <taxon>eudicotyledons</taxon>
        <taxon>Gunneridae</taxon>
        <taxon>Pentapetalae</taxon>
        <taxon>rosids</taxon>
        <taxon>fabids</taxon>
        <taxon>Rosales</taxon>
        <taxon>Rosaceae</taxon>
        <taxon>Rosoideae</taxon>
        <taxon>Rosoideae incertae sedis</taxon>
        <taxon>Rosa</taxon>
    </lineage>
</organism>
<evidence type="ECO:0000313" key="2">
    <source>
        <dbReference type="Proteomes" id="UP000238479"/>
    </source>
</evidence>
<gene>
    <name evidence="1" type="ORF">RchiOBHm_Chr2g0156701</name>
</gene>